<dbReference type="SUPFAM" id="SSF50494">
    <property type="entry name" value="Trypsin-like serine proteases"/>
    <property type="match status" value="1"/>
</dbReference>
<keyword evidence="7" id="KW-1185">Reference proteome</keyword>
<evidence type="ECO:0000259" key="5">
    <source>
        <dbReference type="PROSITE" id="PS50240"/>
    </source>
</evidence>
<gene>
    <name evidence="6" type="ORF">QPX23_09865</name>
</gene>
<name>A0ABT7FYE5_9CORY</name>
<dbReference type="InterPro" id="IPR050430">
    <property type="entry name" value="Peptidase_S1"/>
</dbReference>
<feature type="signal peptide" evidence="4">
    <location>
        <begin position="1"/>
        <end position="23"/>
    </location>
</feature>
<dbReference type="InterPro" id="IPR001314">
    <property type="entry name" value="Peptidase_S1A"/>
</dbReference>
<feature type="domain" description="Peptidase S1" evidence="5">
    <location>
        <begin position="30"/>
        <end position="230"/>
    </location>
</feature>
<protein>
    <submittedName>
        <fullName evidence="6">Trypsin-like serine protease</fullName>
        <ecNumber evidence="6">3.4.21.-</ecNumber>
    </submittedName>
</protein>
<dbReference type="Proteomes" id="UP001239759">
    <property type="component" value="Unassembled WGS sequence"/>
</dbReference>
<dbReference type="Gene3D" id="2.40.10.10">
    <property type="entry name" value="Trypsin-like serine proteases"/>
    <property type="match status" value="1"/>
</dbReference>
<evidence type="ECO:0000256" key="4">
    <source>
        <dbReference type="SAM" id="SignalP"/>
    </source>
</evidence>
<dbReference type="InterPro" id="IPR009003">
    <property type="entry name" value="Peptidase_S1_PA"/>
</dbReference>
<evidence type="ECO:0000313" key="6">
    <source>
        <dbReference type="EMBL" id="MDK4291014.1"/>
    </source>
</evidence>
<reference evidence="6 7" key="1">
    <citation type="submission" date="2023-05" db="EMBL/GenBank/DDBJ databases">
        <title>Metabolic capabilities are highly conserved among human nasal-associated Corynebacterium species in pangenomic analyses.</title>
        <authorList>
            <person name="Tran T.H."/>
            <person name="Roberts A.Q."/>
            <person name="Escapa I.F."/>
            <person name="Gao W."/>
            <person name="Conlan S."/>
            <person name="Kong H."/>
            <person name="Segre J.A."/>
            <person name="Kelly M.S."/>
            <person name="Lemon K.P."/>
        </authorList>
    </citation>
    <scope>NUCLEOTIDE SEQUENCE [LARGE SCALE GENOMIC DNA]</scope>
    <source>
        <strain evidence="6 7">KPL3772</strain>
    </source>
</reference>
<comment type="caution">
    <text evidence="6">The sequence shown here is derived from an EMBL/GenBank/DDBJ whole genome shotgun (WGS) entry which is preliminary data.</text>
</comment>
<dbReference type="InterPro" id="IPR001254">
    <property type="entry name" value="Trypsin_dom"/>
</dbReference>
<dbReference type="Pfam" id="PF00089">
    <property type="entry name" value="Trypsin"/>
    <property type="match status" value="1"/>
</dbReference>
<keyword evidence="6" id="KW-0378">Hydrolase</keyword>
<evidence type="ECO:0000256" key="2">
    <source>
        <dbReference type="ARBA" id="ARBA00023157"/>
    </source>
</evidence>
<dbReference type="RefSeq" id="WP_272722755.1">
    <property type="nucleotide sequence ID" value="NZ_JAQPSK010000001.1"/>
</dbReference>
<evidence type="ECO:0000256" key="3">
    <source>
        <dbReference type="SAM" id="MobiDB-lite"/>
    </source>
</evidence>
<sequence>MRKIVALTAASLLGIAGTSGVLGAGSAAALTNGMPVSPEDDTAAGVVQVASCTGTVVASHWVLTAQHCVEVPNLQRSIYVGTTREQQHREENKFTSDYAVWAPHGDVALAHVTDALPQRLVREVRRTPVSFGEQGRVYGWGAGTGETLQYARAAVGKTTSGVRPQGNEHDAFVVQYLDEARAGRGDSGGPLFIDDEVAGVTSFKAPQGGGRYSLFASLHELGDWIAQTTATPAQPSTGDAPAETAPNAPHHNGPVVKPEQPSTGSVPPVVKPENPNSKNLLPQNPQPANPQPEQPRGPLATPGRSGGGGGSSLGLSSS</sequence>
<feature type="compositionally biased region" description="Pro residues" evidence="3">
    <location>
        <begin position="284"/>
        <end position="295"/>
    </location>
</feature>
<comment type="similarity">
    <text evidence="1">Belongs to the peptidase S1 family.</text>
</comment>
<accession>A0ABT7FYE5</accession>
<keyword evidence="2" id="KW-1015">Disulfide bond</keyword>
<dbReference type="PANTHER" id="PTHR24276:SF98">
    <property type="entry name" value="FI18310P1-RELATED"/>
    <property type="match status" value="1"/>
</dbReference>
<dbReference type="GO" id="GO:0016787">
    <property type="term" value="F:hydrolase activity"/>
    <property type="evidence" value="ECO:0007669"/>
    <property type="project" value="UniProtKB-KW"/>
</dbReference>
<organism evidence="6 7">
    <name type="scientific">Corynebacterium pseudodiphtheriticum</name>
    <dbReference type="NCBI Taxonomy" id="37637"/>
    <lineage>
        <taxon>Bacteria</taxon>
        <taxon>Bacillati</taxon>
        <taxon>Actinomycetota</taxon>
        <taxon>Actinomycetes</taxon>
        <taxon>Mycobacteriales</taxon>
        <taxon>Corynebacteriaceae</taxon>
        <taxon>Corynebacterium</taxon>
    </lineage>
</organism>
<dbReference type="SMART" id="SM00020">
    <property type="entry name" value="Tryp_SPc"/>
    <property type="match status" value="1"/>
</dbReference>
<dbReference type="InterPro" id="IPR043504">
    <property type="entry name" value="Peptidase_S1_PA_chymotrypsin"/>
</dbReference>
<dbReference type="EMBL" id="JASNUQ010000020">
    <property type="protein sequence ID" value="MDK4291014.1"/>
    <property type="molecule type" value="Genomic_DNA"/>
</dbReference>
<keyword evidence="4" id="KW-0732">Signal</keyword>
<dbReference type="EC" id="3.4.21.-" evidence="6"/>
<evidence type="ECO:0000313" key="7">
    <source>
        <dbReference type="Proteomes" id="UP001239759"/>
    </source>
</evidence>
<dbReference type="PROSITE" id="PS50240">
    <property type="entry name" value="TRYPSIN_DOM"/>
    <property type="match status" value="1"/>
</dbReference>
<feature type="region of interest" description="Disordered" evidence="3">
    <location>
        <begin position="230"/>
        <end position="318"/>
    </location>
</feature>
<evidence type="ECO:0000256" key="1">
    <source>
        <dbReference type="ARBA" id="ARBA00007664"/>
    </source>
</evidence>
<feature type="chain" id="PRO_5047413296" evidence="4">
    <location>
        <begin position="24"/>
        <end position="318"/>
    </location>
</feature>
<dbReference type="PANTHER" id="PTHR24276">
    <property type="entry name" value="POLYSERASE-RELATED"/>
    <property type="match status" value="1"/>
</dbReference>
<dbReference type="PRINTS" id="PR00722">
    <property type="entry name" value="CHYMOTRYPSIN"/>
</dbReference>
<proteinExistence type="inferred from homology"/>